<feature type="transmembrane region" description="Helical" evidence="1">
    <location>
        <begin position="12"/>
        <end position="34"/>
    </location>
</feature>
<dbReference type="STRING" id="1802061.A3A93_02875"/>
<evidence type="ECO:0000256" key="1">
    <source>
        <dbReference type="SAM" id="Phobius"/>
    </source>
</evidence>
<comment type="caution">
    <text evidence="2">The sequence shown here is derived from an EMBL/GenBank/DDBJ whole genome shotgun (WGS) entry which is preliminary data.</text>
</comment>
<dbReference type="Proteomes" id="UP000177141">
    <property type="component" value="Unassembled WGS sequence"/>
</dbReference>
<reference evidence="2 3" key="1">
    <citation type="journal article" date="2016" name="Nat. Commun.">
        <title>Thousands of microbial genomes shed light on interconnected biogeochemical processes in an aquifer system.</title>
        <authorList>
            <person name="Anantharaman K."/>
            <person name="Brown C.T."/>
            <person name="Hug L.A."/>
            <person name="Sharon I."/>
            <person name="Castelle C.J."/>
            <person name="Probst A.J."/>
            <person name="Thomas B.C."/>
            <person name="Singh A."/>
            <person name="Wilkins M.J."/>
            <person name="Karaoz U."/>
            <person name="Brodie E.L."/>
            <person name="Williams K.H."/>
            <person name="Hubbard S.S."/>
            <person name="Banfield J.F."/>
        </authorList>
    </citation>
    <scope>NUCLEOTIDE SEQUENCE [LARGE SCALE GENOMIC DNA]</scope>
</reference>
<keyword evidence="1" id="KW-0812">Transmembrane</keyword>
<proteinExistence type="predicted"/>
<dbReference type="AlphaFoldDB" id="A0A1F7IZF8"/>
<evidence type="ECO:0000313" key="2">
    <source>
        <dbReference type="EMBL" id="OGK48750.1"/>
    </source>
</evidence>
<dbReference type="EMBL" id="MGAL01000011">
    <property type="protein sequence ID" value="OGK48750.1"/>
    <property type="molecule type" value="Genomic_DNA"/>
</dbReference>
<accession>A0A1F7IZF8</accession>
<name>A0A1F7IZF8_9BACT</name>
<sequence length="239" mass="27967">MIEIIQNFSTSAWWIPYASLLANLALLLAVLYLLNYRGSDAAVKTADARIAKMFKEAEFRGAQIVTEATERAKKILSEATISKISLETRVDRAFDDIIIMVQSRVKDENLAFSLQLKKKMDEEILLLEQEAIKIIEDLKEHGKKQLGYFTESMQTETKNIHEELFRDIEQNVEVIKQDMNTYRERQYKKIDQNMNMIIQATFREYLKYILSYENNEDIIFKSLEKYKSDNLEAKKNGNQ</sequence>
<gene>
    <name evidence="2" type="ORF">A3A93_02875</name>
</gene>
<organism evidence="2 3">
    <name type="scientific">Candidatus Roizmanbacteria bacterium RIFCSPLOWO2_01_FULL_38_12</name>
    <dbReference type="NCBI Taxonomy" id="1802061"/>
    <lineage>
        <taxon>Bacteria</taxon>
        <taxon>Candidatus Roizmaniibacteriota</taxon>
    </lineage>
</organism>
<protein>
    <submittedName>
        <fullName evidence="2">Uncharacterized protein</fullName>
    </submittedName>
</protein>
<evidence type="ECO:0000313" key="3">
    <source>
        <dbReference type="Proteomes" id="UP000177141"/>
    </source>
</evidence>
<keyword evidence="1" id="KW-1133">Transmembrane helix</keyword>
<keyword evidence="1" id="KW-0472">Membrane</keyword>